<gene>
    <name evidence="2" type="ORF">RchiOBHm_Chr1g0340301</name>
</gene>
<keyword evidence="1" id="KW-1133">Transmembrane helix</keyword>
<accession>A0A2P6SDG2</accession>
<comment type="caution">
    <text evidence="2">The sequence shown here is derived from an EMBL/GenBank/DDBJ whole genome shotgun (WGS) entry which is preliminary data.</text>
</comment>
<proteinExistence type="predicted"/>
<sequence length="121" mass="13232">MSLFNESREISLSKTYCSSLGLLAGRPLSPPSDLSDYRFEASRARWLAVLCLRLGLRPRHGRSGFEIGQRLPSYSDWRIFDGGTGQLAAVQTAVQASFWWMGVLAAPVIGPALVLTSKSMA</sequence>
<reference evidence="2 3" key="1">
    <citation type="journal article" date="2018" name="Nat. Genet.">
        <title>The Rosa genome provides new insights in the design of modern roses.</title>
        <authorList>
            <person name="Bendahmane M."/>
        </authorList>
    </citation>
    <scope>NUCLEOTIDE SEQUENCE [LARGE SCALE GENOMIC DNA]</scope>
    <source>
        <strain evidence="3">cv. Old Blush</strain>
    </source>
</reference>
<keyword evidence="1" id="KW-0812">Transmembrane</keyword>
<evidence type="ECO:0000313" key="3">
    <source>
        <dbReference type="Proteomes" id="UP000238479"/>
    </source>
</evidence>
<evidence type="ECO:0000256" key="1">
    <source>
        <dbReference type="SAM" id="Phobius"/>
    </source>
</evidence>
<keyword evidence="1" id="KW-0472">Membrane</keyword>
<protein>
    <submittedName>
        <fullName evidence="2">Uncharacterized protein</fullName>
    </submittedName>
</protein>
<keyword evidence="3" id="KW-1185">Reference proteome</keyword>
<name>A0A2P6SDG2_ROSCH</name>
<dbReference type="Gramene" id="PRQ56710">
    <property type="protein sequence ID" value="PRQ56710"/>
    <property type="gene ID" value="RchiOBHm_Chr1g0340301"/>
</dbReference>
<dbReference type="Proteomes" id="UP000238479">
    <property type="component" value="Chromosome 1"/>
</dbReference>
<feature type="transmembrane region" description="Helical" evidence="1">
    <location>
        <begin position="98"/>
        <end position="116"/>
    </location>
</feature>
<evidence type="ECO:0000313" key="2">
    <source>
        <dbReference type="EMBL" id="PRQ56710.1"/>
    </source>
</evidence>
<dbReference type="EMBL" id="PDCK01000039">
    <property type="protein sequence ID" value="PRQ56710.1"/>
    <property type="molecule type" value="Genomic_DNA"/>
</dbReference>
<organism evidence="2 3">
    <name type="scientific">Rosa chinensis</name>
    <name type="common">China rose</name>
    <dbReference type="NCBI Taxonomy" id="74649"/>
    <lineage>
        <taxon>Eukaryota</taxon>
        <taxon>Viridiplantae</taxon>
        <taxon>Streptophyta</taxon>
        <taxon>Embryophyta</taxon>
        <taxon>Tracheophyta</taxon>
        <taxon>Spermatophyta</taxon>
        <taxon>Magnoliopsida</taxon>
        <taxon>eudicotyledons</taxon>
        <taxon>Gunneridae</taxon>
        <taxon>Pentapetalae</taxon>
        <taxon>rosids</taxon>
        <taxon>fabids</taxon>
        <taxon>Rosales</taxon>
        <taxon>Rosaceae</taxon>
        <taxon>Rosoideae</taxon>
        <taxon>Rosoideae incertae sedis</taxon>
        <taxon>Rosa</taxon>
    </lineage>
</organism>
<dbReference type="AlphaFoldDB" id="A0A2P6SDG2"/>